<evidence type="ECO:0008006" key="3">
    <source>
        <dbReference type="Google" id="ProtNLM"/>
    </source>
</evidence>
<evidence type="ECO:0000313" key="1">
    <source>
        <dbReference type="EMBL" id="SIO60681.1"/>
    </source>
</evidence>
<dbReference type="RefSeq" id="WP_074300024.1">
    <property type="nucleotide sequence ID" value="NZ_FSRU01000002.1"/>
</dbReference>
<protein>
    <recommendedName>
        <fullName evidence="3">Type II toxin-antitoxin system RelE/ParE family toxin</fullName>
    </recommendedName>
</protein>
<sequence>MPRLIVQPSAEADLDELYEVDEEAAATINVLLDEIYGNEQLIELLCRDRVARREDPAFDNERFIELWNDGYTIYRLKMWDFDGALIPYRVLHAYDGRTDCTHILAILPREHSYDTAHEKVRRCVGDYDALGFYRAK</sequence>
<reference evidence="1 2" key="1">
    <citation type="submission" date="2016-11" db="EMBL/GenBank/DDBJ databases">
        <authorList>
            <person name="Jaros S."/>
            <person name="Januszkiewicz K."/>
            <person name="Wedrychowicz H."/>
        </authorList>
    </citation>
    <scope>NUCLEOTIDE SEQUENCE [LARGE SCALE GENOMIC DNA]</scope>
    <source>
        <strain evidence="1 2">GAS95</strain>
    </source>
</reference>
<evidence type="ECO:0000313" key="2">
    <source>
        <dbReference type="Proteomes" id="UP000185151"/>
    </source>
</evidence>
<dbReference type="AlphaFoldDB" id="A0A1N6KVU9"/>
<gene>
    <name evidence="1" type="ORF">SAMN05444165_4960</name>
</gene>
<proteinExistence type="predicted"/>
<organism evidence="1 2">
    <name type="scientific">Paraburkholderia phenazinium</name>
    <dbReference type="NCBI Taxonomy" id="60549"/>
    <lineage>
        <taxon>Bacteria</taxon>
        <taxon>Pseudomonadati</taxon>
        <taxon>Pseudomonadota</taxon>
        <taxon>Betaproteobacteria</taxon>
        <taxon>Burkholderiales</taxon>
        <taxon>Burkholderiaceae</taxon>
        <taxon>Paraburkholderia</taxon>
    </lineage>
</organism>
<dbReference type="EMBL" id="FSRU01000002">
    <property type="protein sequence ID" value="SIO60681.1"/>
    <property type="molecule type" value="Genomic_DNA"/>
</dbReference>
<dbReference type="Proteomes" id="UP000185151">
    <property type="component" value="Unassembled WGS sequence"/>
</dbReference>
<accession>A0A1N6KVU9</accession>
<name>A0A1N6KVU9_9BURK</name>
<keyword evidence="2" id="KW-1185">Reference proteome</keyword>